<evidence type="ECO:0000313" key="1">
    <source>
        <dbReference type="EMBL" id="WHX47562.1"/>
    </source>
</evidence>
<organism evidence="1 2">
    <name type="scientific">Paenibacillus woosongensis</name>
    <dbReference type="NCBI Taxonomy" id="307580"/>
    <lineage>
        <taxon>Bacteria</taxon>
        <taxon>Bacillati</taxon>
        <taxon>Bacillota</taxon>
        <taxon>Bacilli</taxon>
        <taxon>Bacillales</taxon>
        <taxon>Paenibacillaceae</taxon>
        <taxon>Paenibacillus</taxon>
    </lineage>
</organism>
<dbReference type="EMBL" id="CP126084">
    <property type="protein sequence ID" value="WHX47562.1"/>
    <property type="molecule type" value="Genomic_DNA"/>
</dbReference>
<dbReference type="AlphaFoldDB" id="A0AA95L1B1"/>
<accession>A0AA95L1B1</accession>
<name>A0AA95L1B1_9BACL</name>
<gene>
    <name evidence="1" type="ORF">QNH46_15530</name>
</gene>
<evidence type="ECO:0000313" key="2">
    <source>
        <dbReference type="Proteomes" id="UP001177943"/>
    </source>
</evidence>
<dbReference type="KEGG" id="pwn:QNH46_15530"/>
<sequence>MEYELLLRVLIVEICGYIIGFERKSRMKEAGGGRILSWLLALPS</sequence>
<dbReference type="Proteomes" id="UP001177943">
    <property type="component" value="Chromosome"/>
</dbReference>
<proteinExistence type="predicted"/>
<protein>
    <recommendedName>
        <fullName evidence="3">MgtC/SapB family protein</fullName>
    </recommendedName>
</protein>
<dbReference type="RefSeq" id="WP_283925101.1">
    <property type="nucleotide sequence ID" value="NZ_CP126084.1"/>
</dbReference>
<evidence type="ECO:0008006" key="3">
    <source>
        <dbReference type="Google" id="ProtNLM"/>
    </source>
</evidence>
<reference evidence="1" key="1">
    <citation type="submission" date="2023-05" db="EMBL/GenBank/DDBJ databases">
        <title>Comparative genomics of Bacillaceae isolates and their secondary metabolite potential.</title>
        <authorList>
            <person name="Song L."/>
            <person name="Nielsen L.J."/>
            <person name="Mohite O."/>
            <person name="Xu X."/>
            <person name="Weber T."/>
            <person name="Kovacs A.T."/>
        </authorList>
    </citation>
    <scope>NUCLEOTIDE SEQUENCE</scope>
    <source>
        <strain evidence="1">B2_4</strain>
    </source>
</reference>